<dbReference type="PROSITE" id="PS51186">
    <property type="entry name" value="GNAT"/>
    <property type="match status" value="1"/>
</dbReference>
<protein>
    <recommendedName>
        <fullName evidence="3">N-acetyltransferase domain-containing protein</fullName>
    </recommendedName>
</protein>
<dbReference type="Gene3D" id="3.40.630.30">
    <property type="match status" value="1"/>
</dbReference>
<gene>
    <name evidence="4" type="ORF">LMG21510_03653</name>
</gene>
<dbReference type="SUPFAM" id="SSF55729">
    <property type="entry name" value="Acyl-CoA N-acyltransferases (Nat)"/>
    <property type="match status" value="1"/>
</dbReference>
<dbReference type="Proteomes" id="UP000721236">
    <property type="component" value="Unassembled WGS sequence"/>
</dbReference>
<evidence type="ECO:0000313" key="5">
    <source>
        <dbReference type="Proteomes" id="UP000721236"/>
    </source>
</evidence>
<name>A0ABN7Z3N7_9BURK</name>
<proteinExistence type="predicted"/>
<dbReference type="InterPro" id="IPR000182">
    <property type="entry name" value="GNAT_dom"/>
</dbReference>
<dbReference type="InterPro" id="IPR016181">
    <property type="entry name" value="Acyl_CoA_acyltransferase"/>
</dbReference>
<evidence type="ECO:0000259" key="3">
    <source>
        <dbReference type="PROSITE" id="PS51186"/>
    </source>
</evidence>
<sequence>MIPTPLALFGPFDFLGPADSIPAGLPTTWTLNGGQRVTLRRATLNDRAGLRDFVASLSRESRYYRYLTGGRVADETIDAMVSAGEALVVVAEVDGEERIVGNGHCVADARRVGEFAVAVADAWQGKGIGRRLIRRLVASAREAGLRMLRGDVLSENRRMLALLRDAGFSTRRNPDDSLLHEASIALDAPPRTALPADWFAAR</sequence>
<evidence type="ECO:0000256" key="1">
    <source>
        <dbReference type="ARBA" id="ARBA00022679"/>
    </source>
</evidence>
<feature type="domain" description="N-acetyltransferase" evidence="3">
    <location>
        <begin position="37"/>
        <end position="189"/>
    </location>
</feature>
<accession>A0ABN7Z3N7</accession>
<comment type="caution">
    <text evidence="4">The sequence shown here is derived from an EMBL/GenBank/DDBJ whole genome shotgun (WGS) entry which is preliminary data.</text>
</comment>
<dbReference type="RefSeq" id="WP_224043224.1">
    <property type="nucleotide sequence ID" value="NZ_CAJZAH010000004.1"/>
</dbReference>
<evidence type="ECO:0000313" key="4">
    <source>
        <dbReference type="EMBL" id="CAG9178976.1"/>
    </source>
</evidence>
<evidence type="ECO:0000256" key="2">
    <source>
        <dbReference type="ARBA" id="ARBA00023315"/>
    </source>
</evidence>
<keyword evidence="2" id="KW-0012">Acyltransferase</keyword>
<keyword evidence="1" id="KW-0808">Transferase</keyword>
<dbReference type="CDD" id="cd04301">
    <property type="entry name" value="NAT_SF"/>
    <property type="match status" value="1"/>
</dbReference>
<organism evidence="4 5">
    <name type="scientific">Cupriavidus respiraculi</name>
    <dbReference type="NCBI Taxonomy" id="195930"/>
    <lineage>
        <taxon>Bacteria</taxon>
        <taxon>Pseudomonadati</taxon>
        <taxon>Pseudomonadota</taxon>
        <taxon>Betaproteobacteria</taxon>
        <taxon>Burkholderiales</taxon>
        <taxon>Burkholderiaceae</taxon>
        <taxon>Cupriavidus</taxon>
    </lineage>
</organism>
<dbReference type="Pfam" id="PF00583">
    <property type="entry name" value="Acetyltransf_1"/>
    <property type="match status" value="1"/>
</dbReference>
<reference evidence="4 5" key="1">
    <citation type="submission" date="2021-08" db="EMBL/GenBank/DDBJ databases">
        <authorList>
            <person name="Peeters C."/>
        </authorList>
    </citation>
    <scope>NUCLEOTIDE SEQUENCE [LARGE SCALE GENOMIC DNA]</scope>
    <source>
        <strain evidence="4 5">LMG 21510</strain>
    </source>
</reference>
<dbReference type="EMBL" id="CAJZAH010000004">
    <property type="protein sequence ID" value="CAG9178976.1"/>
    <property type="molecule type" value="Genomic_DNA"/>
</dbReference>
<dbReference type="PANTHER" id="PTHR43072">
    <property type="entry name" value="N-ACETYLTRANSFERASE"/>
    <property type="match status" value="1"/>
</dbReference>
<dbReference type="PANTHER" id="PTHR43072:SF23">
    <property type="entry name" value="UPF0039 PROTEIN C11D3.02C"/>
    <property type="match status" value="1"/>
</dbReference>
<keyword evidence="5" id="KW-1185">Reference proteome</keyword>